<dbReference type="RefSeq" id="WP_123197327.1">
    <property type="nucleotide sequence ID" value="NZ_QICB01000001.1"/>
</dbReference>
<dbReference type="CDD" id="cd04301">
    <property type="entry name" value="NAT_SF"/>
    <property type="match status" value="1"/>
</dbReference>
<dbReference type="Proteomes" id="UP000267368">
    <property type="component" value="Unassembled WGS sequence"/>
</dbReference>
<comment type="caution">
    <text evidence="4">The sequence shown here is derived from an EMBL/GenBank/DDBJ whole genome shotgun (WGS) entry which is preliminary data.</text>
</comment>
<dbReference type="PANTHER" id="PTHR43800:SF1">
    <property type="entry name" value="PEPTIDYL-LYSINE N-ACETYLTRANSFERASE YJAB"/>
    <property type="match status" value="1"/>
</dbReference>
<reference evidence="5" key="1">
    <citation type="submission" date="2018-05" db="EMBL/GenBank/DDBJ databases">
        <title>Genome Sequencing of selected type strains of the family Eggerthellaceae.</title>
        <authorList>
            <person name="Danylec N."/>
            <person name="Stoll D.A."/>
            <person name="Doetsch A."/>
            <person name="Huch M."/>
        </authorList>
    </citation>
    <scope>NUCLEOTIDE SEQUENCE [LARGE SCALE GENOMIC DNA]</scope>
    <source>
        <strain evidence="5">DSM 17537</strain>
    </source>
</reference>
<keyword evidence="2" id="KW-0012">Acyltransferase</keyword>
<dbReference type="PANTHER" id="PTHR43800">
    <property type="entry name" value="PEPTIDYL-LYSINE N-ACETYLTRANSFERASE YJAB"/>
    <property type="match status" value="1"/>
</dbReference>
<dbReference type="EMBL" id="QICB01000001">
    <property type="protein sequence ID" value="RNL21485.1"/>
    <property type="molecule type" value="Genomic_DNA"/>
</dbReference>
<dbReference type="AlphaFoldDB" id="A0A3N0AHE8"/>
<dbReference type="SUPFAM" id="SSF55729">
    <property type="entry name" value="Acyl-CoA N-acyltransferases (Nat)"/>
    <property type="match status" value="1"/>
</dbReference>
<evidence type="ECO:0000256" key="1">
    <source>
        <dbReference type="ARBA" id="ARBA00022679"/>
    </source>
</evidence>
<evidence type="ECO:0000259" key="3">
    <source>
        <dbReference type="PROSITE" id="PS51186"/>
    </source>
</evidence>
<dbReference type="OrthoDB" id="9805924at2"/>
<name>A0A3N0AHE8_9ACTN</name>
<evidence type="ECO:0000256" key="2">
    <source>
        <dbReference type="ARBA" id="ARBA00023315"/>
    </source>
</evidence>
<dbReference type="GO" id="GO:0016747">
    <property type="term" value="F:acyltransferase activity, transferring groups other than amino-acyl groups"/>
    <property type="evidence" value="ECO:0007669"/>
    <property type="project" value="InterPro"/>
</dbReference>
<evidence type="ECO:0000313" key="4">
    <source>
        <dbReference type="EMBL" id="RNL21485.1"/>
    </source>
</evidence>
<accession>A0A3N0AHE8</accession>
<protein>
    <submittedName>
        <fullName evidence="4">GNAT family N-acetyltransferase</fullName>
    </submittedName>
</protein>
<organism evidence="4 5">
    <name type="scientific">Slackia faecicanis</name>
    <dbReference type="NCBI Taxonomy" id="255723"/>
    <lineage>
        <taxon>Bacteria</taxon>
        <taxon>Bacillati</taxon>
        <taxon>Actinomycetota</taxon>
        <taxon>Coriobacteriia</taxon>
        <taxon>Eggerthellales</taxon>
        <taxon>Eggerthellaceae</taxon>
        <taxon>Slackia</taxon>
    </lineage>
</organism>
<proteinExistence type="predicted"/>
<dbReference type="Gene3D" id="3.40.630.30">
    <property type="match status" value="1"/>
</dbReference>
<dbReference type="InterPro" id="IPR016181">
    <property type="entry name" value="Acyl_CoA_acyltransferase"/>
</dbReference>
<dbReference type="Pfam" id="PF13673">
    <property type="entry name" value="Acetyltransf_10"/>
    <property type="match status" value="1"/>
</dbReference>
<keyword evidence="5" id="KW-1185">Reference proteome</keyword>
<feature type="domain" description="N-acetyltransferase" evidence="3">
    <location>
        <begin position="7"/>
        <end position="152"/>
    </location>
</feature>
<sequence length="157" mass="17441">MKMVEEVQKSERTDELIDELALLWRRSVTASHWFLSKADVDAIEPEVRNSIRDIETLYIARTDAGHAAGFAGASGVRLEMIFVEAALRGNGYGSALMDRVIEDAPIEFTDVNEGNPNAIEFYSKKGFRVMSRSSCDDAGRPYPVLHMRKAPNYGIGA</sequence>
<dbReference type="InterPro" id="IPR000182">
    <property type="entry name" value="GNAT_dom"/>
</dbReference>
<keyword evidence="1 4" id="KW-0808">Transferase</keyword>
<gene>
    <name evidence="4" type="ORF">DMP07_01170</name>
</gene>
<evidence type="ECO:0000313" key="5">
    <source>
        <dbReference type="Proteomes" id="UP000267368"/>
    </source>
</evidence>
<dbReference type="PROSITE" id="PS51186">
    <property type="entry name" value="GNAT"/>
    <property type="match status" value="1"/>
</dbReference>